<dbReference type="Proteomes" id="UP000011744">
    <property type="component" value="Unassembled WGS sequence"/>
</dbReference>
<dbReference type="InterPro" id="IPR047216">
    <property type="entry name" value="Endonuclease_DUF559_bact"/>
</dbReference>
<dbReference type="PANTHER" id="PTHR38590:SF1">
    <property type="entry name" value="BLL0828 PROTEIN"/>
    <property type="match status" value="1"/>
</dbReference>
<feature type="domain" description="DUF559" evidence="2">
    <location>
        <begin position="11"/>
        <end position="117"/>
    </location>
</feature>
<sequence length="143" mass="16169">MVTWKPKSVITKARSLRSERATEVEKLLWRHLRAGQLGGAKFRRQHPFGAYILDFVSLEARLVVELDGGQHADETQAAYDGRRTKYLEDEGFVVLRFWNNDVTENVMGVLETILTTLTSRPSPPGPLSRKRARGSAPDMESET</sequence>
<protein>
    <submittedName>
        <fullName evidence="3">ATP-dependent helicase HrpA</fullName>
    </submittedName>
</protein>
<dbReference type="PANTHER" id="PTHR38590">
    <property type="entry name" value="BLL0828 PROTEIN"/>
    <property type="match status" value="1"/>
</dbReference>
<evidence type="ECO:0000259" key="2">
    <source>
        <dbReference type="Pfam" id="PF04480"/>
    </source>
</evidence>
<keyword evidence="3" id="KW-0067">ATP-binding</keyword>
<evidence type="ECO:0000313" key="3">
    <source>
        <dbReference type="EMBL" id="EME68124.1"/>
    </source>
</evidence>
<dbReference type="Pfam" id="PF04480">
    <property type="entry name" value="DUF559"/>
    <property type="match status" value="1"/>
</dbReference>
<keyword evidence="4" id="KW-1185">Reference proteome</keyword>
<dbReference type="RefSeq" id="WP_008621142.1">
    <property type="nucleotide sequence ID" value="NZ_AONQ01000081.1"/>
</dbReference>
<dbReference type="InterPro" id="IPR007569">
    <property type="entry name" value="DUF559"/>
</dbReference>
<dbReference type="SUPFAM" id="SSF52980">
    <property type="entry name" value="Restriction endonuclease-like"/>
    <property type="match status" value="1"/>
</dbReference>
<keyword evidence="3" id="KW-0547">Nucleotide-binding</keyword>
<gene>
    <name evidence="3" type="ORF">H261_20013</name>
</gene>
<accession>M3A6N3</accession>
<keyword evidence="3" id="KW-0347">Helicase</keyword>
<dbReference type="STRING" id="1244869.H261_20013"/>
<dbReference type="AlphaFoldDB" id="M3A6N3"/>
<dbReference type="GO" id="GO:0004386">
    <property type="term" value="F:helicase activity"/>
    <property type="evidence" value="ECO:0007669"/>
    <property type="project" value="UniProtKB-KW"/>
</dbReference>
<dbReference type="InterPro" id="IPR011335">
    <property type="entry name" value="Restrct_endonuc-II-like"/>
</dbReference>
<name>M3A6N3_9PROT</name>
<proteinExistence type="predicted"/>
<evidence type="ECO:0000313" key="4">
    <source>
        <dbReference type="Proteomes" id="UP000011744"/>
    </source>
</evidence>
<dbReference type="Gene3D" id="3.40.960.10">
    <property type="entry name" value="VSR Endonuclease"/>
    <property type="match status" value="1"/>
</dbReference>
<organism evidence="3 4">
    <name type="scientific">Paramagnetospirillum caucaseum</name>
    <dbReference type="NCBI Taxonomy" id="1244869"/>
    <lineage>
        <taxon>Bacteria</taxon>
        <taxon>Pseudomonadati</taxon>
        <taxon>Pseudomonadota</taxon>
        <taxon>Alphaproteobacteria</taxon>
        <taxon>Rhodospirillales</taxon>
        <taxon>Magnetospirillaceae</taxon>
        <taxon>Paramagnetospirillum</taxon>
    </lineage>
</organism>
<dbReference type="CDD" id="cd01038">
    <property type="entry name" value="Endonuclease_DUF559"/>
    <property type="match status" value="1"/>
</dbReference>
<dbReference type="eggNOG" id="COG2852">
    <property type="taxonomic scope" value="Bacteria"/>
</dbReference>
<dbReference type="OrthoDB" id="9798754at2"/>
<feature type="region of interest" description="Disordered" evidence="1">
    <location>
        <begin position="117"/>
        <end position="143"/>
    </location>
</feature>
<keyword evidence="3" id="KW-0378">Hydrolase</keyword>
<evidence type="ECO:0000256" key="1">
    <source>
        <dbReference type="SAM" id="MobiDB-lite"/>
    </source>
</evidence>
<comment type="caution">
    <text evidence="3">The sequence shown here is derived from an EMBL/GenBank/DDBJ whole genome shotgun (WGS) entry which is preliminary data.</text>
</comment>
<reference evidence="3 4" key="1">
    <citation type="journal article" date="2014" name="Genome Announc.">
        <title>Draft Genome Sequence of Magnetospirillum sp. Strain SO-1, a Freshwater Magnetotactic Bacterium Isolated from the Ol'khovka River, Russia.</title>
        <authorList>
            <person name="Grouzdev D.S."/>
            <person name="Dziuba M.V."/>
            <person name="Sukhacheva M.S."/>
            <person name="Mardanov A.V."/>
            <person name="Beletskiy A.V."/>
            <person name="Kuznetsov B.B."/>
            <person name="Skryabin K.G."/>
        </authorList>
    </citation>
    <scope>NUCLEOTIDE SEQUENCE [LARGE SCALE GENOMIC DNA]</scope>
    <source>
        <strain evidence="3 4">SO-1</strain>
    </source>
</reference>
<dbReference type="EMBL" id="AONQ01000081">
    <property type="protein sequence ID" value="EME68124.1"/>
    <property type="molecule type" value="Genomic_DNA"/>
</dbReference>